<gene>
    <name evidence="2" type="ORF">CR165_01115</name>
</gene>
<organism evidence="2 3">
    <name type="scientific">Teichococcus aestuarii</name>
    <dbReference type="NCBI Taxonomy" id="568898"/>
    <lineage>
        <taxon>Bacteria</taxon>
        <taxon>Pseudomonadati</taxon>
        <taxon>Pseudomonadota</taxon>
        <taxon>Alphaproteobacteria</taxon>
        <taxon>Acetobacterales</taxon>
        <taxon>Roseomonadaceae</taxon>
        <taxon>Roseomonas</taxon>
    </lineage>
</organism>
<keyword evidence="3" id="KW-1185">Reference proteome</keyword>
<evidence type="ECO:0000256" key="1">
    <source>
        <dbReference type="SAM" id="Phobius"/>
    </source>
</evidence>
<keyword evidence="1" id="KW-0812">Transmembrane</keyword>
<feature type="transmembrane region" description="Helical" evidence="1">
    <location>
        <begin position="31"/>
        <end position="60"/>
    </location>
</feature>
<dbReference type="Proteomes" id="UP000245048">
    <property type="component" value="Unassembled WGS sequence"/>
</dbReference>
<accession>A0A2U1V9I5</accession>
<dbReference type="EMBL" id="PDOA01000001">
    <property type="protein sequence ID" value="PWC30536.1"/>
    <property type="molecule type" value="Genomic_DNA"/>
</dbReference>
<keyword evidence="1" id="KW-1133">Transmembrane helix</keyword>
<dbReference type="RefSeq" id="WP_109515109.1">
    <property type="nucleotide sequence ID" value="NZ_JBHSCH010000005.1"/>
</dbReference>
<evidence type="ECO:0000313" key="3">
    <source>
        <dbReference type="Proteomes" id="UP000245048"/>
    </source>
</evidence>
<proteinExistence type="predicted"/>
<evidence type="ECO:0000313" key="2">
    <source>
        <dbReference type="EMBL" id="PWC30536.1"/>
    </source>
</evidence>
<reference evidence="3" key="1">
    <citation type="submission" date="2017-10" db="EMBL/GenBank/DDBJ databases">
        <authorList>
            <person name="Toshchakov S.V."/>
            <person name="Goeva M.A."/>
        </authorList>
    </citation>
    <scope>NUCLEOTIDE SEQUENCE [LARGE SCALE GENOMIC DNA]</scope>
    <source>
        <strain evidence="3">JR1/69-1-13</strain>
    </source>
</reference>
<sequence>MFWVILLLVLLLGFPLMMALAAISFGLWLAWAVLALAWAVITFVVHDAATALLVVAALWLGYRLGRRRLTP</sequence>
<name>A0A2U1V9I5_9PROT</name>
<comment type="caution">
    <text evidence="2">The sequence shown here is derived from an EMBL/GenBank/DDBJ whole genome shotgun (WGS) entry which is preliminary data.</text>
</comment>
<dbReference type="AlphaFoldDB" id="A0A2U1V9I5"/>
<protein>
    <submittedName>
        <fullName evidence="2">Uncharacterized protein</fullName>
    </submittedName>
</protein>
<keyword evidence="1" id="KW-0472">Membrane</keyword>